<protein>
    <submittedName>
        <fullName evidence="2">DCC1-like thiol-disulfide oxidoreductase family protein</fullName>
    </submittedName>
</protein>
<keyword evidence="3" id="KW-1185">Reference proteome</keyword>
<name>A0ABU1EQC5_9FLAO</name>
<dbReference type="InterPro" id="IPR007263">
    <property type="entry name" value="DCC1-like"/>
</dbReference>
<sequence>MFGKIKYTEHHPPQNVLIWDGKCGFCKFWKTRWEEKTKGKVIFKTYQESAENFKDFPIKEFKKASRLIETDGKIYSGPDSAYRSLWHAGNKFWHQLYASSSIFEKLSNHGYNHIAKNRSFYFKLTKFLFGKDPLHLKPYWLLYLVLIIILFSLL</sequence>
<evidence type="ECO:0000313" key="3">
    <source>
        <dbReference type="Proteomes" id="UP001257234"/>
    </source>
</evidence>
<comment type="caution">
    <text evidence="2">The sequence shown here is derived from an EMBL/GenBank/DDBJ whole genome shotgun (WGS) entry which is preliminary data.</text>
</comment>
<organism evidence="2 3">
    <name type="scientific">Christiangramia sediminicola</name>
    <dbReference type="NCBI Taxonomy" id="3073267"/>
    <lineage>
        <taxon>Bacteria</taxon>
        <taxon>Pseudomonadati</taxon>
        <taxon>Bacteroidota</taxon>
        <taxon>Flavobacteriia</taxon>
        <taxon>Flavobacteriales</taxon>
        <taxon>Flavobacteriaceae</taxon>
        <taxon>Christiangramia</taxon>
    </lineage>
</organism>
<proteinExistence type="predicted"/>
<gene>
    <name evidence="2" type="ORF">RE431_08090</name>
</gene>
<feature type="transmembrane region" description="Helical" evidence="1">
    <location>
        <begin position="136"/>
        <end position="153"/>
    </location>
</feature>
<dbReference type="Pfam" id="PF04134">
    <property type="entry name" value="DCC1-like"/>
    <property type="match status" value="1"/>
</dbReference>
<accession>A0ABU1EQC5</accession>
<evidence type="ECO:0000313" key="2">
    <source>
        <dbReference type="EMBL" id="MDR5590596.1"/>
    </source>
</evidence>
<keyword evidence="1" id="KW-0812">Transmembrane</keyword>
<keyword evidence="1" id="KW-0472">Membrane</keyword>
<dbReference type="RefSeq" id="WP_309561472.1">
    <property type="nucleotide sequence ID" value="NZ_JAVJIU010000003.1"/>
</dbReference>
<dbReference type="EMBL" id="JAVJIU010000003">
    <property type="protein sequence ID" value="MDR5590596.1"/>
    <property type="molecule type" value="Genomic_DNA"/>
</dbReference>
<dbReference type="Proteomes" id="UP001257234">
    <property type="component" value="Unassembled WGS sequence"/>
</dbReference>
<reference evidence="3" key="1">
    <citation type="submission" date="2023-07" db="EMBL/GenBank/DDBJ databases">
        <title>Christiangramia sp. SM2212., a novel bacterium of the family Flavobacteriaceae isolated from the sea sediment.</title>
        <authorList>
            <person name="Wang J."/>
            <person name="Zhang X."/>
        </authorList>
    </citation>
    <scope>NUCLEOTIDE SEQUENCE [LARGE SCALE GENOMIC DNA]</scope>
    <source>
        <strain evidence="3">SM2212</strain>
    </source>
</reference>
<evidence type="ECO:0000256" key="1">
    <source>
        <dbReference type="SAM" id="Phobius"/>
    </source>
</evidence>
<keyword evidence="1" id="KW-1133">Transmembrane helix</keyword>